<dbReference type="RefSeq" id="XP_028462576.1">
    <property type="nucleotide sequence ID" value="XM_028614631.1"/>
</dbReference>
<feature type="compositionally biased region" description="Basic and acidic residues" evidence="1">
    <location>
        <begin position="419"/>
        <end position="428"/>
    </location>
</feature>
<dbReference type="AlphaFoldDB" id="A0A3N2PK17"/>
<protein>
    <submittedName>
        <fullName evidence="2">Uncharacterized protein</fullName>
    </submittedName>
</protein>
<feature type="region of interest" description="Disordered" evidence="1">
    <location>
        <begin position="413"/>
        <end position="446"/>
    </location>
</feature>
<evidence type="ECO:0000313" key="3">
    <source>
        <dbReference type="Proteomes" id="UP000272025"/>
    </source>
</evidence>
<keyword evidence="3" id="KW-1185">Reference proteome</keyword>
<dbReference type="EMBL" id="ML119066">
    <property type="protein sequence ID" value="ROT34770.1"/>
    <property type="molecule type" value="Genomic_DNA"/>
</dbReference>
<accession>A0A3N2PK17</accession>
<evidence type="ECO:0000313" key="2">
    <source>
        <dbReference type="EMBL" id="ROT34770.1"/>
    </source>
</evidence>
<dbReference type="Proteomes" id="UP000272025">
    <property type="component" value="Unassembled WGS sequence"/>
</dbReference>
<evidence type="ECO:0000256" key="1">
    <source>
        <dbReference type="SAM" id="MobiDB-lite"/>
    </source>
</evidence>
<organism evidence="2 3">
    <name type="scientific">Sodiomyces alkalinus (strain CBS 110278 / VKM F-3762 / F11)</name>
    <name type="common">Alkaliphilic filamentous fungus</name>
    <dbReference type="NCBI Taxonomy" id="1314773"/>
    <lineage>
        <taxon>Eukaryota</taxon>
        <taxon>Fungi</taxon>
        <taxon>Dikarya</taxon>
        <taxon>Ascomycota</taxon>
        <taxon>Pezizomycotina</taxon>
        <taxon>Sordariomycetes</taxon>
        <taxon>Hypocreomycetidae</taxon>
        <taxon>Glomerellales</taxon>
        <taxon>Plectosphaerellaceae</taxon>
        <taxon>Sodiomyces</taxon>
    </lineage>
</organism>
<sequence length="534" mass="59168">MTESVGRVHFNLSIGDTGEQPRSVILEQDQPWREMWIEDGELSDDPCHKDEKGHLEFHMRNVYDDGSLSARHQCIHIYFDLPYLTAVEFTAMVMVSESMEYVVLFAGAPTVPGGVRSDPGLLWMNVQVDDSSTQTNEAPTKRDNRGFDTGIEGFNYLFHRYSVRTLLEGTRAHLPSELRLGGWGMACLVDTAVMTKSALSILALTSLTGQPSPLPGWSVFSCVEVKTPVHHYLAGLLSFSHSHFHRTLLLYASFVIVVPAVPAKGAAKDAAIVPVAHSHVDSRLAISPPLFIELSCRHNVRFHRLNQSDSSKSAWKVALPCKATTQPGLASPSSLANPGISATTKNNFSTLPDQIGSEHIQQSHTHFPPVTSTITPQHSPALPATSWQLHGNTRDWTEQSRFPFHTSLSPFPFSPFALRHPDPEESDRPTSPQAPRRPAPQPKLRPSHVNVFIFASDLASQPKNEERGTRTLRGEDTKKKSHTPLRLTFSIKSFRSIPILQISRPQLAISVAKLVRIQVFAVGRLLITTSHHTT</sequence>
<feature type="region of interest" description="Disordered" evidence="1">
    <location>
        <begin position="460"/>
        <end position="481"/>
    </location>
</feature>
<feature type="compositionally biased region" description="Basic and acidic residues" evidence="1">
    <location>
        <begin position="463"/>
        <end position="478"/>
    </location>
</feature>
<reference evidence="2 3" key="1">
    <citation type="journal article" date="2018" name="Mol. Ecol.">
        <title>The obligate alkalophilic soda-lake fungus Sodiomyces alkalinus has shifted to a protein diet.</title>
        <authorList>
            <person name="Grum-Grzhimaylo A.A."/>
            <person name="Falkoski D.L."/>
            <person name="van den Heuvel J."/>
            <person name="Valero-Jimenez C.A."/>
            <person name="Min B."/>
            <person name="Choi I.G."/>
            <person name="Lipzen A."/>
            <person name="Daum C.G."/>
            <person name="Aanen D.K."/>
            <person name="Tsang A."/>
            <person name="Henrissat B."/>
            <person name="Bilanenko E.N."/>
            <person name="de Vries R.P."/>
            <person name="van Kan J.A.L."/>
            <person name="Grigoriev I.V."/>
            <person name="Debets A.J.M."/>
        </authorList>
    </citation>
    <scope>NUCLEOTIDE SEQUENCE [LARGE SCALE GENOMIC DNA]</scope>
    <source>
        <strain evidence="2 3">F11</strain>
    </source>
</reference>
<name>A0A3N2PK17_SODAK</name>
<dbReference type="GeneID" id="39583109"/>
<proteinExistence type="predicted"/>
<gene>
    <name evidence="2" type="ORF">SODALDRAFT_364281</name>
</gene>